<dbReference type="AlphaFoldDB" id="A0A3N2DZ73"/>
<comment type="caution">
    <text evidence="2">The sequence shown here is derived from an EMBL/GenBank/DDBJ whole genome shotgun (WGS) entry which is preliminary data.</text>
</comment>
<protein>
    <recommendedName>
        <fullName evidence="1">DUF6603 domain-containing protein</fullName>
    </recommendedName>
</protein>
<dbReference type="OrthoDB" id="535891at2"/>
<evidence type="ECO:0000259" key="1">
    <source>
        <dbReference type="Pfam" id="PF20248"/>
    </source>
</evidence>
<dbReference type="RefSeq" id="WP_123711087.1">
    <property type="nucleotide sequence ID" value="NZ_RKHR01000003.1"/>
</dbReference>
<feature type="domain" description="DUF6603" evidence="1">
    <location>
        <begin position="254"/>
        <end position="729"/>
    </location>
</feature>
<dbReference type="EMBL" id="RKHR01000003">
    <property type="protein sequence ID" value="ROS05148.1"/>
    <property type="molecule type" value="Genomic_DNA"/>
</dbReference>
<reference evidence="2 3" key="1">
    <citation type="submission" date="2018-11" db="EMBL/GenBank/DDBJ databases">
        <title>Genomic Encyclopedia of Type Strains, Phase IV (KMG-IV): sequencing the most valuable type-strain genomes for metagenomic binning, comparative biology and taxonomic classification.</title>
        <authorList>
            <person name="Goeker M."/>
        </authorList>
    </citation>
    <scope>NUCLEOTIDE SEQUENCE [LARGE SCALE GENOMIC DNA]</scope>
    <source>
        <strain evidence="2 3">DSM 100316</strain>
    </source>
</reference>
<dbReference type="Pfam" id="PF20248">
    <property type="entry name" value="DUF6603"/>
    <property type="match status" value="1"/>
</dbReference>
<sequence>MSLPKEKKSTSSDGLETSIALCLSVGDTIVVPKIKITDTEDNKFKLYNGSLTADEFKDYVSDSTAKELSLEGGGINLKDLVTNFGLELQDPLSTLLDITIEDCEFSWHTGLSAGWLNVGTEHLDVQLLSTTKNNNRETVLSVTCKSSVDLAGIMPLVEADELPPMALGASIVYATKDFEKQELVTLIEGCLTDEQKKASAIKERKISAGVSASVNVTLDKQVIPLTIPLGDAKGGSQEAATKAQLPKTTSAKVGRNFGPIAISGLGLSYKDGDIVLALDGALNLANFQMYLMDMQLSLDFAQLMSGGISSLGSSIGFDLSGLFIDMKAGGFELAGGLLRNENEVNGVICDEYLGQVSIKAKTISLTALGAYSKLPSGKTSLFAYLAINYPIGGIPAFFVKGLALGFGYNRGIKLPHINEIHHFPLVKALKDPTNNSTKGVEALENLKQQAKNLSAYLPATEGQYLIAAGVKFSTFELITSVAVLMVEFGEHLGVYLAGNSVMTLPPALGSANCAVVNIDMNYKVAFVPSEGVLTVDAVLTDNSYVLSKDCKLTGGFSFHSWFDGPHEGDFVVSMGGYHPRFNKPDHYPDVPRLGFRWQVCHNLLMKGGMYAALTPVAIMTGGNIEAVYASGSLQAYFKAGMDFLLSWKPFYYDARFYVLVGASVEIDFGWFGSWTVTAELGADLHVWGPDFTGKAVINWWVFGFTVRFGGSSANVPKAIEWSEFKESYIALPEADSDNSFAEISITKGDLGSVESEDKLWHIVDPDEVELNIGGSIPVNTVTLSNEGSSTYTLRGEDFHLAPMGPQDSMPSVSGWTMSIACHSDAGSDFVATKVEKAFPKAVYGDQFVAKIDQKETMLRLLSGSKIVSAPGKPPGFTEAIDADEFKFEDLTENDPYWQWGGGVEGELKETDATIYKDIKNSLNDEIVIARRQDIANFFDVATPIGTEKIRDELEATFIGSPQILIAA</sequence>
<evidence type="ECO:0000313" key="3">
    <source>
        <dbReference type="Proteomes" id="UP000275394"/>
    </source>
</evidence>
<dbReference type="InterPro" id="IPR046538">
    <property type="entry name" value="DUF6603"/>
</dbReference>
<name>A0A3N2DZ73_9GAMM</name>
<gene>
    <name evidence="2" type="ORF">EDC56_0677</name>
</gene>
<accession>A0A3N2DZ73</accession>
<keyword evidence="3" id="KW-1185">Reference proteome</keyword>
<organism evidence="2 3">
    <name type="scientific">Sinobacterium caligoides</name>
    <dbReference type="NCBI Taxonomy" id="933926"/>
    <lineage>
        <taxon>Bacteria</taxon>
        <taxon>Pseudomonadati</taxon>
        <taxon>Pseudomonadota</taxon>
        <taxon>Gammaproteobacteria</taxon>
        <taxon>Cellvibrionales</taxon>
        <taxon>Spongiibacteraceae</taxon>
        <taxon>Sinobacterium</taxon>
    </lineage>
</organism>
<evidence type="ECO:0000313" key="2">
    <source>
        <dbReference type="EMBL" id="ROS05148.1"/>
    </source>
</evidence>
<dbReference type="Proteomes" id="UP000275394">
    <property type="component" value="Unassembled WGS sequence"/>
</dbReference>
<proteinExistence type="predicted"/>